<keyword evidence="3" id="KW-1185">Reference proteome</keyword>
<comment type="caution">
    <text evidence="2">The sequence shown here is derived from an EMBL/GenBank/DDBJ whole genome shotgun (WGS) entry which is preliminary data.</text>
</comment>
<organism evidence="2 3">
    <name type="scientific">Pleurodeles waltl</name>
    <name type="common">Iberian ribbed newt</name>
    <dbReference type="NCBI Taxonomy" id="8319"/>
    <lineage>
        <taxon>Eukaryota</taxon>
        <taxon>Metazoa</taxon>
        <taxon>Chordata</taxon>
        <taxon>Craniata</taxon>
        <taxon>Vertebrata</taxon>
        <taxon>Euteleostomi</taxon>
        <taxon>Amphibia</taxon>
        <taxon>Batrachia</taxon>
        <taxon>Caudata</taxon>
        <taxon>Salamandroidea</taxon>
        <taxon>Salamandridae</taxon>
        <taxon>Pleurodelinae</taxon>
        <taxon>Pleurodeles</taxon>
    </lineage>
</organism>
<dbReference type="AlphaFoldDB" id="A0AAV7NI24"/>
<protein>
    <submittedName>
        <fullName evidence="2">Uncharacterized protein</fullName>
    </submittedName>
</protein>
<evidence type="ECO:0000313" key="3">
    <source>
        <dbReference type="Proteomes" id="UP001066276"/>
    </source>
</evidence>
<feature type="region of interest" description="Disordered" evidence="1">
    <location>
        <begin position="137"/>
        <end position="158"/>
    </location>
</feature>
<gene>
    <name evidence="2" type="ORF">NDU88_003899</name>
</gene>
<proteinExistence type="predicted"/>
<feature type="region of interest" description="Disordered" evidence="1">
    <location>
        <begin position="104"/>
        <end position="125"/>
    </location>
</feature>
<name>A0AAV7NI24_PLEWA</name>
<feature type="compositionally biased region" description="Polar residues" evidence="1">
    <location>
        <begin position="206"/>
        <end position="229"/>
    </location>
</feature>
<dbReference type="Proteomes" id="UP001066276">
    <property type="component" value="Chromosome 8"/>
</dbReference>
<evidence type="ECO:0000256" key="1">
    <source>
        <dbReference type="SAM" id="MobiDB-lite"/>
    </source>
</evidence>
<accession>A0AAV7NI24</accession>
<reference evidence="2" key="1">
    <citation type="journal article" date="2022" name="bioRxiv">
        <title>Sequencing and chromosome-scale assembly of the giantPleurodeles waltlgenome.</title>
        <authorList>
            <person name="Brown T."/>
            <person name="Elewa A."/>
            <person name="Iarovenko S."/>
            <person name="Subramanian E."/>
            <person name="Araus A.J."/>
            <person name="Petzold A."/>
            <person name="Susuki M."/>
            <person name="Suzuki K.-i.T."/>
            <person name="Hayashi T."/>
            <person name="Toyoda A."/>
            <person name="Oliveira C."/>
            <person name="Osipova E."/>
            <person name="Leigh N.D."/>
            <person name="Simon A."/>
            <person name="Yun M.H."/>
        </authorList>
    </citation>
    <scope>NUCLEOTIDE SEQUENCE</scope>
    <source>
        <strain evidence="2">20211129_DDA</strain>
        <tissue evidence="2">Liver</tissue>
    </source>
</reference>
<feature type="region of interest" description="Disordered" evidence="1">
    <location>
        <begin position="182"/>
        <end position="239"/>
    </location>
</feature>
<dbReference type="EMBL" id="JANPWB010000012">
    <property type="protein sequence ID" value="KAJ1115677.1"/>
    <property type="molecule type" value="Genomic_DNA"/>
</dbReference>
<evidence type="ECO:0000313" key="2">
    <source>
        <dbReference type="EMBL" id="KAJ1115677.1"/>
    </source>
</evidence>
<sequence length="239" mass="25996">MLSGVQFNGSWHLFTPSRPLRSVIERTISDVLTAAAGVRRLIRLLSHAVKTNMAPKTIRNLGDKSEGVKMTRIRRDKGETAGVNKRLTSITGKAAGKNTLGLMKDAKTSDSTTPPSEIKSKGKSQSTITTFLAGRAQDSLPVHITPSSESNVQGKEPTLPCTSDKMLCIENKEFFIKTTQDTENFSEIEDSNREASEKALGLPGSRQPQDQIEQLECQSKEGTASTSGPTVEKDDHIIL</sequence>